<evidence type="ECO:0000256" key="14">
    <source>
        <dbReference type="SAM" id="Phobius"/>
    </source>
</evidence>
<dbReference type="PANTHER" id="PTHR42724">
    <property type="entry name" value="TETRAACYLDISACCHARIDE 4'-KINASE"/>
    <property type="match status" value="1"/>
</dbReference>
<evidence type="ECO:0000256" key="3">
    <source>
        <dbReference type="ARBA" id="ARBA00012071"/>
    </source>
</evidence>
<feature type="binding site" evidence="13">
    <location>
        <begin position="49"/>
        <end position="56"/>
    </location>
    <ligand>
        <name>ATP</name>
        <dbReference type="ChEBI" id="CHEBI:30616"/>
    </ligand>
</feature>
<comment type="pathway">
    <text evidence="2 13">Glycolipid biosynthesis; lipid IV(A) biosynthesis; lipid IV(A) from (3R)-3-hydroxytetradecanoyl-[acyl-carrier-protein] and UDP-N-acetyl-alpha-D-glucosamine: step 6/6.</text>
</comment>
<keyword evidence="11 13" id="KW-0443">Lipid metabolism</keyword>
<dbReference type="GO" id="GO:0009245">
    <property type="term" value="P:lipid A biosynthetic process"/>
    <property type="evidence" value="ECO:0007669"/>
    <property type="project" value="UniProtKB-UniRule"/>
</dbReference>
<dbReference type="InterPro" id="IPR027417">
    <property type="entry name" value="P-loop_NTPase"/>
</dbReference>
<protein>
    <recommendedName>
        <fullName evidence="4 13">Tetraacyldisaccharide 4'-kinase</fullName>
        <ecNumber evidence="3 13">2.7.1.130</ecNumber>
    </recommendedName>
    <alternativeName>
        <fullName evidence="12 13">Lipid A 4'-kinase</fullName>
    </alternativeName>
</protein>
<evidence type="ECO:0000256" key="12">
    <source>
        <dbReference type="ARBA" id="ARBA00029757"/>
    </source>
</evidence>
<dbReference type="AlphaFoldDB" id="A0A9E9LFJ9"/>
<evidence type="ECO:0000256" key="4">
    <source>
        <dbReference type="ARBA" id="ARBA00016436"/>
    </source>
</evidence>
<reference evidence="15" key="1">
    <citation type="journal article" date="2022" name="Front. Microbiol.">
        <title>New perspectives on an old grouping: The genomic and phenotypic variability of Oxalobacter formigenes and the implications for calcium oxalate stone prevention.</title>
        <authorList>
            <person name="Chmiel J.A."/>
            <person name="Carr C."/>
            <person name="Stuivenberg G.A."/>
            <person name="Venema R."/>
            <person name="Chanyi R.M."/>
            <person name="Al K.F."/>
            <person name="Giguere D."/>
            <person name="Say H."/>
            <person name="Akouris P.P."/>
            <person name="Dominguez Romero S.A."/>
            <person name="Kwong A."/>
            <person name="Tai V."/>
            <person name="Koval S.F."/>
            <person name="Razvi H."/>
            <person name="Bjazevic J."/>
            <person name="Burton J.P."/>
        </authorList>
    </citation>
    <scope>NUCLEOTIDE SEQUENCE</scope>
    <source>
        <strain evidence="15">OxK</strain>
    </source>
</reference>
<evidence type="ECO:0000256" key="5">
    <source>
        <dbReference type="ARBA" id="ARBA00022516"/>
    </source>
</evidence>
<comment type="catalytic activity">
    <reaction evidence="13">
        <text>a lipid A disaccharide + ATP = a lipid IVA + ADP + H(+)</text>
        <dbReference type="Rhea" id="RHEA:67840"/>
        <dbReference type="ChEBI" id="CHEBI:15378"/>
        <dbReference type="ChEBI" id="CHEBI:30616"/>
        <dbReference type="ChEBI" id="CHEBI:176343"/>
        <dbReference type="ChEBI" id="CHEBI:176425"/>
        <dbReference type="ChEBI" id="CHEBI:456216"/>
        <dbReference type="EC" id="2.7.1.130"/>
    </reaction>
</comment>
<dbReference type="Proteomes" id="UP001164819">
    <property type="component" value="Chromosome"/>
</dbReference>
<evidence type="ECO:0000256" key="9">
    <source>
        <dbReference type="ARBA" id="ARBA00022777"/>
    </source>
</evidence>
<evidence type="ECO:0000256" key="2">
    <source>
        <dbReference type="ARBA" id="ARBA00004870"/>
    </source>
</evidence>
<dbReference type="GO" id="GO:0005886">
    <property type="term" value="C:plasma membrane"/>
    <property type="evidence" value="ECO:0007669"/>
    <property type="project" value="TreeGrafter"/>
</dbReference>
<keyword evidence="14" id="KW-0812">Transmembrane</keyword>
<keyword evidence="14" id="KW-0472">Membrane</keyword>
<comment type="similarity">
    <text evidence="13">Belongs to the LpxK family.</text>
</comment>
<evidence type="ECO:0000256" key="8">
    <source>
        <dbReference type="ARBA" id="ARBA00022741"/>
    </source>
</evidence>
<dbReference type="GO" id="GO:0009244">
    <property type="term" value="P:lipopolysaccharide core region biosynthetic process"/>
    <property type="evidence" value="ECO:0007669"/>
    <property type="project" value="TreeGrafter"/>
</dbReference>
<keyword evidence="10 13" id="KW-0067">ATP-binding</keyword>
<proteinExistence type="inferred from homology"/>
<evidence type="ECO:0000256" key="11">
    <source>
        <dbReference type="ARBA" id="ARBA00023098"/>
    </source>
</evidence>
<dbReference type="InterPro" id="IPR003758">
    <property type="entry name" value="LpxK"/>
</dbReference>
<keyword evidence="8 13" id="KW-0547">Nucleotide-binding</keyword>
<feature type="transmembrane region" description="Helical" evidence="14">
    <location>
        <begin position="38"/>
        <end position="63"/>
    </location>
</feature>
<dbReference type="EMBL" id="CP098251">
    <property type="protein sequence ID" value="WAV92246.1"/>
    <property type="molecule type" value="Genomic_DNA"/>
</dbReference>
<evidence type="ECO:0000256" key="7">
    <source>
        <dbReference type="ARBA" id="ARBA00022679"/>
    </source>
</evidence>
<dbReference type="PANTHER" id="PTHR42724:SF1">
    <property type="entry name" value="TETRAACYLDISACCHARIDE 4'-KINASE, MITOCHONDRIAL-RELATED"/>
    <property type="match status" value="1"/>
</dbReference>
<dbReference type="GO" id="GO:0009029">
    <property type="term" value="F:lipid-A 4'-kinase activity"/>
    <property type="evidence" value="ECO:0007669"/>
    <property type="project" value="UniProtKB-UniRule"/>
</dbReference>
<dbReference type="HAMAP" id="MF_00409">
    <property type="entry name" value="LpxK"/>
    <property type="match status" value="1"/>
</dbReference>
<evidence type="ECO:0000256" key="13">
    <source>
        <dbReference type="HAMAP-Rule" id="MF_00409"/>
    </source>
</evidence>
<keyword evidence="7 13" id="KW-0808">Transferase</keyword>
<dbReference type="GO" id="GO:0005524">
    <property type="term" value="F:ATP binding"/>
    <property type="evidence" value="ECO:0007669"/>
    <property type="project" value="UniProtKB-UniRule"/>
</dbReference>
<evidence type="ECO:0000313" key="15">
    <source>
        <dbReference type="EMBL" id="WAV92246.1"/>
    </source>
</evidence>
<gene>
    <name evidence="13 15" type="primary">lpxK</name>
    <name evidence="15" type="ORF">NB646_00150</name>
</gene>
<keyword evidence="9 13" id="KW-0418">Kinase</keyword>
<dbReference type="EC" id="2.7.1.130" evidence="3 13"/>
<dbReference type="SUPFAM" id="SSF52540">
    <property type="entry name" value="P-loop containing nucleoside triphosphate hydrolases"/>
    <property type="match status" value="1"/>
</dbReference>
<comment type="function">
    <text evidence="1 13">Transfers the gamma-phosphate of ATP to the 4'-position of a tetraacyldisaccharide 1-phosphate intermediate (termed DS-1-P) to form tetraacyldisaccharide 1,4'-bis-phosphate (lipid IVA).</text>
</comment>
<keyword evidence="6 13" id="KW-0441">Lipid A biosynthesis</keyword>
<accession>A0A9E9LFJ9</accession>
<evidence type="ECO:0000256" key="6">
    <source>
        <dbReference type="ARBA" id="ARBA00022556"/>
    </source>
</evidence>
<organism evidence="15">
    <name type="scientific">Oxalobacter aliiformigenes</name>
    <dbReference type="NCBI Taxonomy" id="2946593"/>
    <lineage>
        <taxon>Bacteria</taxon>
        <taxon>Pseudomonadati</taxon>
        <taxon>Pseudomonadota</taxon>
        <taxon>Betaproteobacteria</taxon>
        <taxon>Burkholderiales</taxon>
        <taxon>Oxalobacteraceae</taxon>
        <taxon>Oxalobacter</taxon>
    </lineage>
</organism>
<keyword evidence="5 13" id="KW-0444">Lipid biosynthesis</keyword>
<evidence type="ECO:0000256" key="1">
    <source>
        <dbReference type="ARBA" id="ARBA00002274"/>
    </source>
</evidence>
<dbReference type="Pfam" id="PF02606">
    <property type="entry name" value="LpxK"/>
    <property type="match status" value="1"/>
</dbReference>
<sequence length="329" mass="36748">MRRGSIAWFLWPFSLVFGMVVAIRRYGYRKKWLKSVRLPVPVVIVGNIFVGGTGKTPMVIWLVKLLQKAGFHPGVISRGYGTSNGSPVEVSSSSKASEIGDEPLLIVQKARCPLVVCRNRVEAGRFLLEKHTEVDIIVSDDGMQHYALERDVEIMLFDGRGGGNRWMLPAGPLREPLSRKGDFTIVNGRNYPSPGNPIYVPDLYRMQLKTEMAEQLKNRNRTARLKDLGGRIVAAAGIGNPARFFASLRACGLSFSEMPLPDHFDFSSNPFRQVGADIILITEKDAVKCSQIDELIQDERLWVVPAMVAIDNDELEQKIVEKCRGYKTA</sequence>
<evidence type="ECO:0000256" key="10">
    <source>
        <dbReference type="ARBA" id="ARBA00022840"/>
    </source>
</evidence>
<feature type="transmembrane region" description="Helical" evidence="14">
    <location>
        <begin position="6"/>
        <end position="26"/>
    </location>
</feature>
<dbReference type="NCBIfam" id="TIGR00682">
    <property type="entry name" value="lpxK"/>
    <property type="match status" value="1"/>
</dbReference>
<keyword evidence="14" id="KW-1133">Transmembrane helix</keyword>
<name>A0A9E9LFJ9_9BURK</name>